<dbReference type="Gene3D" id="3.40.50.300">
    <property type="entry name" value="P-loop containing nucleotide triphosphate hydrolases"/>
    <property type="match status" value="1"/>
</dbReference>
<accession>A0A0F9JGQ6</accession>
<dbReference type="AlphaFoldDB" id="A0A0F9JGQ6"/>
<dbReference type="EMBL" id="LAZR01010058">
    <property type="protein sequence ID" value="KKM69044.1"/>
    <property type="molecule type" value="Genomic_DNA"/>
</dbReference>
<proteinExistence type="predicted"/>
<dbReference type="InterPro" id="IPR027417">
    <property type="entry name" value="P-loop_NTPase"/>
</dbReference>
<gene>
    <name evidence="1" type="ORF">LCGC14_1454810</name>
</gene>
<comment type="caution">
    <text evidence="1">The sequence shown here is derived from an EMBL/GenBank/DDBJ whole genome shotgun (WGS) entry which is preliminary data.</text>
</comment>
<name>A0A0F9JGQ6_9ZZZZ</name>
<protein>
    <submittedName>
        <fullName evidence="1">Uncharacterized protein</fullName>
    </submittedName>
</protein>
<sequence>MSVTIINNLKPKAVPYIFKPTPTFNTTYDSQKYWGREKEKWIEGIPGLTGTHYKYISQGHIKQGTSGKLIRPWFRDGDQLLFEDMKEARRIEHDMGVIKRREFGLTSIGAGALPHYFSRVYPGSRTIMTSCDKPRIFQMFDDKTMVYYNNLHKDIKPKILQKNQRKENVFLKMEVKYREDGEIKTTESQIYCQETTDNPSAFSTVRCIYGFYDEFPLHKKRNELLGSSMACFMDGPKKSGFLLWGGTVEQAVSIETVQALREMVGDAKGSRTIIHFVPAWMCMFMDEQGAYTNKQKGIDHINRNRERLSKLSNQSQFLAYVKNYPLTLDEALEASCKSTLPADIVKRLNEQRKIIITSNAPEAEYDLIRLADGKIKANPNPRKGNFVILSHPEPKVTYISGTDPIPFNTENLKDGNVSDYCIAIKDFTHQTYVAYYAERSLNYDYIVKNAILLQDYYSQDDKFTAAILKKCQTMLELNHGGVAKATYRALERYEMLAERPGALGIHFVTKKSSVGWFKDGKNTERAHNYLIKYLYKYTENVWLKRLIDELEVFLVENTDLLDAVLSCEMLDANLSRISEVKMKLKKVKMIPQLERDSQGRMVRVMKKLMV</sequence>
<evidence type="ECO:0000313" key="1">
    <source>
        <dbReference type="EMBL" id="KKM69044.1"/>
    </source>
</evidence>
<organism evidence="1">
    <name type="scientific">marine sediment metagenome</name>
    <dbReference type="NCBI Taxonomy" id="412755"/>
    <lineage>
        <taxon>unclassified sequences</taxon>
        <taxon>metagenomes</taxon>
        <taxon>ecological metagenomes</taxon>
    </lineage>
</organism>
<reference evidence="1" key="1">
    <citation type="journal article" date="2015" name="Nature">
        <title>Complex archaea that bridge the gap between prokaryotes and eukaryotes.</title>
        <authorList>
            <person name="Spang A."/>
            <person name="Saw J.H."/>
            <person name="Jorgensen S.L."/>
            <person name="Zaremba-Niedzwiedzka K."/>
            <person name="Martijn J."/>
            <person name="Lind A.E."/>
            <person name="van Eijk R."/>
            <person name="Schleper C."/>
            <person name="Guy L."/>
            <person name="Ettema T.J."/>
        </authorList>
    </citation>
    <scope>NUCLEOTIDE SEQUENCE</scope>
</reference>